<sequence length="89" mass="10289">MKRKQFSLTNLLNDKISKQDIQLRKAIPARIRLAITLRYLATGDDFQSLHFLFKISPQLISNIIPEVCSALNEVLKDEIKLVLLYLVHL</sequence>
<name>A0A9P0PTE2_ACAOB</name>
<protein>
    <recommendedName>
        <fullName evidence="3">Transposase Helix-turn-helix domain-containing protein</fullName>
    </recommendedName>
</protein>
<dbReference type="Proteomes" id="UP001152888">
    <property type="component" value="Unassembled WGS sequence"/>
</dbReference>
<dbReference type="OrthoDB" id="6741510at2759"/>
<dbReference type="AlphaFoldDB" id="A0A9P0PTE2"/>
<dbReference type="EMBL" id="CAKOFQ010007165">
    <property type="protein sequence ID" value="CAH1993077.1"/>
    <property type="molecule type" value="Genomic_DNA"/>
</dbReference>
<evidence type="ECO:0008006" key="3">
    <source>
        <dbReference type="Google" id="ProtNLM"/>
    </source>
</evidence>
<keyword evidence="2" id="KW-1185">Reference proteome</keyword>
<organism evidence="1 2">
    <name type="scientific">Acanthoscelides obtectus</name>
    <name type="common">Bean weevil</name>
    <name type="synonym">Bruchus obtectus</name>
    <dbReference type="NCBI Taxonomy" id="200917"/>
    <lineage>
        <taxon>Eukaryota</taxon>
        <taxon>Metazoa</taxon>
        <taxon>Ecdysozoa</taxon>
        <taxon>Arthropoda</taxon>
        <taxon>Hexapoda</taxon>
        <taxon>Insecta</taxon>
        <taxon>Pterygota</taxon>
        <taxon>Neoptera</taxon>
        <taxon>Endopterygota</taxon>
        <taxon>Coleoptera</taxon>
        <taxon>Polyphaga</taxon>
        <taxon>Cucujiformia</taxon>
        <taxon>Chrysomeloidea</taxon>
        <taxon>Chrysomelidae</taxon>
        <taxon>Bruchinae</taxon>
        <taxon>Bruchini</taxon>
        <taxon>Acanthoscelides</taxon>
    </lineage>
</organism>
<reference evidence="1" key="1">
    <citation type="submission" date="2022-03" db="EMBL/GenBank/DDBJ databases">
        <authorList>
            <person name="Sayadi A."/>
        </authorList>
    </citation>
    <scope>NUCLEOTIDE SEQUENCE</scope>
</reference>
<accession>A0A9P0PTE2</accession>
<proteinExistence type="predicted"/>
<comment type="caution">
    <text evidence="1">The sequence shown here is derived from an EMBL/GenBank/DDBJ whole genome shotgun (WGS) entry which is preliminary data.</text>
</comment>
<gene>
    <name evidence="1" type="ORF">ACAOBT_LOCUS21274</name>
</gene>
<evidence type="ECO:0000313" key="1">
    <source>
        <dbReference type="EMBL" id="CAH1993077.1"/>
    </source>
</evidence>
<evidence type="ECO:0000313" key="2">
    <source>
        <dbReference type="Proteomes" id="UP001152888"/>
    </source>
</evidence>